<feature type="compositionally biased region" description="Basic and acidic residues" evidence="1">
    <location>
        <begin position="46"/>
        <end position="62"/>
    </location>
</feature>
<accession>A0A4V1IRG5</accession>
<name>A0A4V1IRG5_9FUNG</name>
<organism evidence="2 3">
    <name type="scientific">Blyttiomyces helicus</name>
    <dbReference type="NCBI Taxonomy" id="388810"/>
    <lineage>
        <taxon>Eukaryota</taxon>
        <taxon>Fungi</taxon>
        <taxon>Fungi incertae sedis</taxon>
        <taxon>Chytridiomycota</taxon>
        <taxon>Chytridiomycota incertae sedis</taxon>
        <taxon>Chytridiomycetes</taxon>
        <taxon>Chytridiomycetes incertae sedis</taxon>
        <taxon>Blyttiomyces</taxon>
    </lineage>
</organism>
<protein>
    <submittedName>
        <fullName evidence="2">Uncharacterized protein</fullName>
    </submittedName>
</protein>
<sequence>MVGPQDELAHAQSTHIGGNSWGFLGHIPFKLLDLWRKGHQFARKSSRSEEKELCPAKKKIGESARGTGIRHRFSPPGGHSSHREPAPPAGSRRLHFSGINEGSLGGVCASLRLLDLNTTHVKNGSFIGQSVCELLVPGSYEPTVINSITKQEMVHEIDFDLVSPTNLKRKFNTRNEGKSPDQIAHRLLAFTENFPVLTKI</sequence>
<feature type="region of interest" description="Disordered" evidence="1">
    <location>
        <begin position="45"/>
        <end position="95"/>
    </location>
</feature>
<evidence type="ECO:0000313" key="2">
    <source>
        <dbReference type="EMBL" id="RKO89977.1"/>
    </source>
</evidence>
<reference evidence="3" key="1">
    <citation type="journal article" date="2018" name="Nat. Microbiol.">
        <title>Leveraging single-cell genomics to expand the fungal tree of life.</title>
        <authorList>
            <person name="Ahrendt S.R."/>
            <person name="Quandt C.A."/>
            <person name="Ciobanu D."/>
            <person name="Clum A."/>
            <person name="Salamov A."/>
            <person name="Andreopoulos B."/>
            <person name="Cheng J.F."/>
            <person name="Woyke T."/>
            <person name="Pelin A."/>
            <person name="Henrissat B."/>
            <person name="Reynolds N.K."/>
            <person name="Benny G.L."/>
            <person name="Smith M.E."/>
            <person name="James T.Y."/>
            <person name="Grigoriev I.V."/>
        </authorList>
    </citation>
    <scope>NUCLEOTIDE SEQUENCE [LARGE SCALE GENOMIC DNA]</scope>
</reference>
<gene>
    <name evidence="2" type="ORF">BDK51DRAFT_34308</name>
</gene>
<dbReference type="AlphaFoldDB" id="A0A4V1IRG5"/>
<dbReference type="OrthoDB" id="2444127at2759"/>
<dbReference type="Proteomes" id="UP000269721">
    <property type="component" value="Unassembled WGS sequence"/>
</dbReference>
<dbReference type="EMBL" id="KZ995789">
    <property type="protein sequence ID" value="RKO89977.1"/>
    <property type="molecule type" value="Genomic_DNA"/>
</dbReference>
<proteinExistence type="predicted"/>
<evidence type="ECO:0000313" key="3">
    <source>
        <dbReference type="Proteomes" id="UP000269721"/>
    </source>
</evidence>
<evidence type="ECO:0000256" key="1">
    <source>
        <dbReference type="SAM" id="MobiDB-lite"/>
    </source>
</evidence>
<keyword evidence="3" id="KW-1185">Reference proteome</keyword>